<dbReference type="AlphaFoldDB" id="D2ZVG0"/>
<dbReference type="STRING" id="546266.NEIMUCOT_04603"/>
<reference evidence="1 2" key="1">
    <citation type="submission" date="2009-10" db="EMBL/GenBank/DDBJ databases">
        <authorList>
            <person name="Weinstock G."/>
            <person name="Sodergren E."/>
            <person name="Clifton S."/>
            <person name="Fulton L."/>
            <person name="Fulton B."/>
            <person name="Courtney L."/>
            <person name="Fronick C."/>
            <person name="Harrison M."/>
            <person name="Strong C."/>
            <person name="Farmer C."/>
            <person name="Delahaunty K."/>
            <person name="Markovic C."/>
            <person name="Hall O."/>
            <person name="Minx P."/>
            <person name="Tomlinson C."/>
            <person name="Mitreva M."/>
            <person name="Nelson J."/>
            <person name="Hou S."/>
            <person name="Wollam A."/>
            <person name="Pepin K.H."/>
            <person name="Johnson M."/>
            <person name="Bhonagiri V."/>
            <person name="Nash W.E."/>
            <person name="Warren W."/>
            <person name="Chinwalla A."/>
            <person name="Mardis E.R."/>
            <person name="Wilson R.K."/>
        </authorList>
    </citation>
    <scope>NUCLEOTIDE SEQUENCE [LARGE SCALE GENOMIC DNA]</scope>
    <source>
        <strain evidence="2">ATCC 25996 / DSM 4631 / NCTC 10774 / M26</strain>
    </source>
</reference>
<gene>
    <name evidence="1" type="ORF">NEIMUCOT_04603</name>
</gene>
<accession>D2ZVG0</accession>
<proteinExistence type="predicted"/>
<sequence>MSKCVYRMIETGFQATFFNFIGKAGDNVSVDVLYRRNIGGHQPRYGFVRRDLR</sequence>
<comment type="caution">
    <text evidence="1">The sequence shown here is derived from an EMBL/GenBank/DDBJ whole genome shotgun (WGS) entry which is preliminary data.</text>
</comment>
<evidence type="ECO:0000313" key="1">
    <source>
        <dbReference type="EMBL" id="EFC88941.1"/>
    </source>
</evidence>
<protein>
    <submittedName>
        <fullName evidence="1">Uncharacterized protein</fullName>
    </submittedName>
</protein>
<evidence type="ECO:0000313" key="2">
    <source>
        <dbReference type="Proteomes" id="UP000003344"/>
    </source>
</evidence>
<dbReference type="EMBL" id="ACDX02000005">
    <property type="protein sequence ID" value="EFC88941.1"/>
    <property type="molecule type" value="Genomic_DNA"/>
</dbReference>
<name>D2ZVG0_NEIM2</name>
<dbReference type="Proteomes" id="UP000003344">
    <property type="component" value="Unassembled WGS sequence"/>
</dbReference>
<organism evidence="1 2">
    <name type="scientific">Neisseria mucosa (strain ATCC 25996 / DSM 4631 / NCTC 10774 / M26)</name>
    <dbReference type="NCBI Taxonomy" id="546266"/>
    <lineage>
        <taxon>Bacteria</taxon>
        <taxon>Pseudomonadati</taxon>
        <taxon>Pseudomonadota</taxon>
        <taxon>Betaproteobacteria</taxon>
        <taxon>Neisseriales</taxon>
        <taxon>Neisseriaceae</taxon>
        <taxon>Neisseria</taxon>
    </lineage>
</organism>